<dbReference type="Pfam" id="PF23334">
    <property type="entry name" value="VWC2L_2nd"/>
    <property type="match status" value="1"/>
</dbReference>
<dbReference type="InterPro" id="IPR000742">
    <property type="entry name" value="EGF"/>
</dbReference>
<dbReference type="PROSITE" id="PS01208">
    <property type="entry name" value="VWFC_1"/>
    <property type="match status" value="2"/>
</dbReference>
<evidence type="ECO:0000256" key="6">
    <source>
        <dbReference type="ARBA" id="ARBA00023180"/>
    </source>
</evidence>
<evidence type="ECO:0000256" key="9">
    <source>
        <dbReference type="SAM" id="MobiDB-lite"/>
    </source>
</evidence>
<dbReference type="PROSITE" id="PS01187">
    <property type="entry name" value="EGF_CA"/>
    <property type="match status" value="3"/>
</dbReference>
<evidence type="ECO:0000259" key="10">
    <source>
        <dbReference type="PROSITE" id="PS50026"/>
    </source>
</evidence>
<dbReference type="RefSeq" id="XP_028136082.1">
    <property type="nucleotide sequence ID" value="XM_028280281.1"/>
</dbReference>
<dbReference type="InterPro" id="IPR018097">
    <property type="entry name" value="EGF_Ca-bd_CS"/>
</dbReference>
<feature type="domain" description="VWFC" evidence="11">
    <location>
        <begin position="181"/>
        <end position="237"/>
    </location>
</feature>
<dbReference type="GO" id="GO:0030154">
    <property type="term" value="P:cell differentiation"/>
    <property type="evidence" value="ECO:0007669"/>
    <property type="project" value="UniProtKB-ARBA"/>
</dbReference>
<feature type="domain" description="VWFC" evidence="11">
    <location>
        <begin position="238"/>
        <end position="301"/>
    </location>
</feature>
<dbReference type="PROSITE" id="PS01186">
    <property type="entry name" value="EGF_2"/>
    <property type="match status" value="4"/>
</dbReference>
<dbReference type="PROSITE" id="PS00010">
    <property type="entry name" value="ASX_HYDROXYL"/>
    <property type="match status" value="5"/>
</dbReference>
<evidence type="ECO:0000256" key="4">
    <source>
        <dbReference type="ARBA" id="ARBA00022837"/>
    </source>
</evidence>
<dbReference type="GO" id="GO:0009653">
    <property type="term" value="P:anatomical structure morphogenesis"/>
    <property type="evidence" value="ECO:0007669"/>
    <property type="project" value="UniProtKB-ARBA"/>
</dbReference>
<feature type="disulfide bond" evidence="7">
    <location>
        <begin position="431"/>
        <end position="441"/>
    </location>
</feature>
<dbReference type="PROSITE" id="PS50026">
    <property type="entry name" value="EGF_3"/>
    <property type="match status" value="6"/>
</dbReference>
<dbReference type="SMART" id="SM00210">
    <property type="entry name" value="TSPN"/>
    <property type="match status" value="1"/>
</dbReference>
<comment type="caution">
    <text evidence="7">Lacks conserved residue(s) required for the propagation of feature annotation.</text>
</comment>
<dbReference type="SUPFAM" id="SSF57603">
    <property type="entry name" value="FnI-like domain"/>
    <property type="match status" value="3"/>
</dbReference>
<dbReference type="Pfam" id="PF07645">
    <property type="entry name" value="EGF_CA"/>
    <property type="match status" value="3"/>
</dbReference>
<dbReference type="AlphaFoldDB" id="A0A6P7FMI1"/>
<dbReference type="GO" id="GO:0048513">
    <property type="term" value="P:animal organ development"/>
    <property type="evidence" value="ECO:0007669"/>
    <property type="project" value="UniProtKB-ARBA"/>
</dbReference>
<dbReference type="InterPro" id="IPR009030">
    <property type="entry name" value="Growth_fac_rcpt_cys_sf"/>
</dbReference>
<dbReference type="InterPro" id="IPR051586">
    <property type="entry name" value="PKC-binding_NELL"/>
</dbReference>
<dbReference type="FunFam" id="2.10.25.10:FF:000005">
    <property type="entry name" value="Fibrillin 2"/>
    <property type="match status" value="1"/>
</dbReference>
<evidence type="ECO:0000256" key="3">
    <source>
        <dbReference type="ARBA" id="ARBA00022737"/>
    </source>
</evidence>
<feature type="compositionally biased region" description="Polar residues" evidence="9">
    <location>
        <begin position="770"/>
        <end position="779"/>
    </location>
</feature>
<dbReference type="Gene3D" id="2.10.25.10">
    <property type="entry name" value="Laminin"/>
    <property type="match status" value="6"/>
</dbReference>
<keyword evidence="2" id="KW-0732">Signal</keyword>
<organism evidence="12">
    <name type="scientific">Diabrotica virgifera virgifera</name>
    <name type="common">western corn rootworm</name>
    <dbReference type="NCBI Taxonomy" id="50390"/>
    <lineage>
        <taxon>Eukaryota</taxon>
        <taxon>Metazoa</taxon>
        <taxon>Ecdysozoa</taxon>
        <taxon>Arthropoda</taxon>
        <taxon>Hexapoda</taxon>
        <taxon>Insecta</taxon>
        <taxon>Pterygota</taxon>
        <taxon>Neoptera</taxon>
        <taxon>Endopterygota</taxon>
        <taxon>Coleoptera</taxon>
        <taxon>Polyphaga</taxon>
        <taxon>Cucujiformia</taxon>
        <taxon>Chrysomeloidea</taxon>
        <taxon>Chrysomelidae</taxon>
        <taxon>Galerucinae</taxon>
        <taxon>Diabroticina</taxon>
        <taxon>Diabroticites</taxon>
        <taxon>Diabrotica</taxon>
    </lineage>
</organism>
<evidence type="ECO:0000256" key="1">
    <source>
        <dbReference type="ARBA" id="ARBA00022536"/>
    </source>
</evidence>
<feature type="domain" description="EGF-like" evidence="10">
    <location>
        <begin position="388"/>
        <end position="428"/>
    </location>
</feature>
<evidence type="ECO:0000256" key="7">
    <source>
        <dbReference type="PROSITE-ProRule" id="PRU00076"/>
    </source>
</evidence>
<dbReference type="Pfam" id="PF00093">
    <property type="entry name" value="VWC"/>
    <property type="match status" value="2"/>
</dbReference>
<feature type="domain" description="EGF-like" evidence="10">
    <location>
        <begin position="302"/>
        <end position="341"/>
    </location>
</feature>
<reference evidence="12" key="1">
    <citation type="submission" date="2025-08" db="UniProtKB">
        <authorList>
            <consortium name="RefSeq"/>
        </authorList>
    </citation>
    <scope>IDENTIFICATION</scope>
    <source>
        <tissue evidence="12">Whole insect</tissue>
    </source>
</reference>
<dbReference type="SUPFAM" id="SSF57196">
    <property type="entry name" value="EGF/Laminin"/>
    <property type="match status" value="3"/>
</dbReference>
<keyword evidence="5 7" id="KW-1015">Disulfide bond</keyword>
<dbReference type="Gene3D" id="6.20.200.20">
    <property type="match status" value="2"/>
</dbReference>
<dbReference type="PROSITE" id="PS00022">
    <property type="entry name" value="EGF_1"/>
    <property type="match status" value="1"/>
</dbReference>
<dbReference type="Pfam" id="PF02210">
    <property type="entry name" value="Laminin_G_2"/>
    <property type="match status" value="1"/>
</dbReference>
<dbReference type="InterPro" id="IPR013320">
    <property type="entry name" value="ConA-like_dom_sf"/>
</dbReference>
<dbReference type="SMART" id="SM00214">
    <property type="entry name" value="VWC"/>
    <property type="match status" value="4"/>
</dbReference>
<keyword evidence="1 7" id="KW-0245">EGF-like domain</keyword>
<dbReference type="GO" id="GO:0005509">
    <property type="term" value="F:calcium ion binding"/>
    <property type="evidence" value="ECO:0007669"/>
    <property type="project" value="InterPro"/>
</dbReference>
<dbReference type="InterPro" id="IPR024731">
    <property type="entry name" value="NELL2-like_EGF"/>
</dbReference>
<dbReference type="InterPro" id="IPR049883">
    <property type="entry name" value="NOTCH1_EGF-like"/>
</dbReference>
<keyword evidence="4" id="KW-0106">Calcium</keyword>
<sequence>MLKQVPGNPGTIISFAHGVNSSLELQSSGRHNQLRLYYTNGSKVYVETFPYYLADDNWHKVAVSISGLQVEVLVDCRSLFKRMLKPVMQDKSFPKPPHLWIGQGVSQSYFKGILDELKLIRGPHGYLSSCPHVDSMCPTCGQFVLLQNTVQELTRHLQELSERLVQAESRITKVEECDCHKSCHYNDSVYEDGAKWQTGCDLCSCVHGEVKCQHVECPKISCKHPVNKSGECCPSCLKECMFLGVFYDHGEVVTIKKCTECACHDGNMKCNRINPATACPKLNCPPEEQFNVTDQCCMFCPGIDYCAKGNYCHANASCLNLQTTYACQCDQGFQGDGKTCIDIDECQQEGGLYGHHCHQNTRCVNTPGSYVCECLSGYRRIDKFNCAELDECSTGEHNCDVNAECINTQGSYHCVCKQGYTGDGYSCQPICRQKCLNGGICSSPGKCTCPNGYTGHSCELDLDECATDTHRCTNTSMCVNMIGWYYCECKNGYQNPSKDNNLGIICKDINECNSDLHTCHPSAQCLNTDGGFRCECSSNRPNCKLSCMFEDREIPHGMITSPRDHPCRECKCERGVMTCESIKCNCSLPYMDENPCCPQCNAKHSCRHQELSGVILKHGDKWSFQCQTCECQHGEIDCWPMRCPPTFCDNPVKNPEDCCGHCEDNPCSLATGNSSASGQSCTYRGRIYQSGSQFSDPKDSCTTCNCKVPYCAELDGTLCCNYNILCGGHQRAVGYDGMVASQNIHSSNDSDIIKQSSYLQLATHRVGPFINNTKGSKSGSRPKRAPGPSESCLMSQLHLK</sequence>
<dbReference type="InterPro" id="IPR048287">
    <property type="entry name" value="TSPN-like_N"/>
</dbReference>
<evidence type="ECO:0000256" key="8">
    <source>
        <dbReference type="SAM" id="Coils"/>
    </source>
</evidence>
<dbReference type="GO" id="GO:0005615">
    <property type="term" value="C:extracellular space"/>
    <property type="evidence" value="ECO:0007669"/>
    <property type="project" value="TreeGrafter"/>
</dbReference>
<feature type="domain" description="EGF-like" evidence="10">
    <location>
        <begin position="429"/>
        <end position="459"/>
    </location>
</feature>
<protein>
    <submittedName>
        <fullName evidence="12">Protein kinase C-binding protein NELL2-like</fullName>
    </submittedName>
</protein>
<dbReference type="InterPro" id="IPR001881">
    <property type="entry name" value="EGF-like_Ca-bd_dom"/>
</dbReference>
<feature type="domain" description="VWFC" evidence="11">
    <location>
        <begin position="604"/>
        <end position="663"/>
    </location>
</feature>
<evidence type="ECO:0000259" key="11">
    <source>
        <dbReference type="PROSITE" id="PS50184"/>
    </source>
</evidence>
<dbReference type="OrthoDB" id="6516201at2759"/>
<feature type="coiled-coil region" evidence="8">
    <location>
        <begin position="143"/>
        <end position="177"/>
    </location>
</feature>
<dbReference type="SUPFAM" id="SSF49899">
    <property type="entry name" value="Concanavalin A-like lectins/glucanases"/>
    <property type="match status" value="1"/>
</dbReference>
<feature type="region of interest" description="Disordered" evidence="9">
    <location>
        <begin position="769"/>
        <end position="800"/>
    </location>
</feature>
<dbReference type="PROSITE" id="PS50184">
    <property type="entry name" value="VWFC_2"/>
    <property type="match status" value="3"/>
</dbReference>
<name>A0A6P7FMI1_DIAVI</name>
<dbReference type="PANTHER" id="PTHR24042">
    <property type="entry name" value="NEL HOMOLOG"/>
    <property type="match status" value="1"/>
</dbReference>
<dbReference type="InterPro" id="IPR001007">
    <property type="entry name" value="VWF_dom"/>
</dbReference>
<dbReference type="Gene3D" id="2.10.70.10">
    <property type="entry name" value="Complement Module, domain 1"/>
    <property type="match status" value="1"/>
</dbReference>
<feature type="domain" description="EGF-like" evidence="10">
    <location>
        <begin position="461"/>
        <end position="499"/>
    </location>
</feature>
<dbReference type="CDD" id="cd00110">
    <property type="entry name" value="LamG"/>
    <property type="match status" value="1"/>
</dbReference>
<dbReference type="InterPro" id="IPR001791">
    <property type="entry name" value="Laminin_G"/>
</dbReference>
<evidence type="ECO:0000313" key="12">
    <source>
        <dbReference type="RefSeq" id="XP_028136082.1"/>
    </source>
</evidence>
<dbReference type="SMART" id="SM00179">
    <property type="entry name" value="EGF_CA"/>
    <property type="match status" value="5"/>
</dbReference>
<keyword evidence="8" id="KW-0175">Coiled coil</keyword>
<dbReference type="Pfam" id="PF12947">
    <property type="entry name" value="EGF_3"/>
    <property type="match status" value="2"/>
</dbReference>
<dbReference type="SMART" id="SM00181">
    <property type="entry name" value="EGF"/>
    <property type="match status" value="6"/>
</dbReference>
<feature type="domain" description="EGF-like" evidence="10">
    <location>
        <begin position="508"/>
        <end position="544"/>
    </location>
</feature>
<gene>
    <name evidence="12" type="primary">LOC114330854</name>
</gene>
<accession>A0A6P7FMI1</accession>
<dbReference type="Gene3D" id="2.60.120.200">
    <property type="match status" value="1"/>
</dbReference>
<keyword evidence="3" id="KW-0677">Repeat</keyword>
<dbReference type="PANTHER" id="PTHR24042:SF5">
    <property type="entry name" value="EGF-LIKE CALCIUM-BINDING DOMAIN-CONTAINING PROTEIN"/>
    <property type="match status" value="1"/>
</dbReference>
<proteinExistence type="predicted"/>
<dbReference type="InterPro" id="IPR000152">
    <property type="entry name" value="EGF-type_Asp/Asn_hydroxyl_site"/>
</dbReference>
<dbReference type="FunFam" id="2.10.25.10:FF:000038">
    <property type="entry name" value="Fibrillin 2"/>
    <property type="match status" value="1"/>
</dbReference>
<keyword evidence="6" id="KW-0325">Glycoprotein</keyword>
<feature type="disulfide bond" evidence="7">
    <location>
        <begin position="449"/>
        <end position="458"/>
    </location>
</feature>
<evidence type="ECO:0000256" key="5">
    <source>
        <dbReference type="ARBA" id="ARBA00023157"/>
    </source>
</evidence>
<dbReference type="FunFam" id="2.10.25.10:FF:000049">
    <property type="entry name" value="Fibrillin 2"/>
    <property type="match status" value="1"/>
</dbReference>
<dbReference type="CDD" id="cd00054">
    <property type="entry name" value="EGF_CA"/>
    <property type="match status" value="4"/>
</dbReference>
<dbReference type="SUPFAM" id="SSF57184">
    <property type="entry name" value="Growth factor receptor domain"/>
    <property type="match status" value="1"/>
</dbReference>
<dbReference type="GO" id="GO:0008201">
    <property type="term" value="F:heparin binding"/>
    <property type="evidence" value="ECO:0007669"/>
    <property type="project" value="TreeGrafter"/>
</dbReference>
<evidence type="ECO:0000256" key="2">
    <source>
        <dbReference type="ARBA" id="ARBA00022729"/>
    </source>
</evidence>
<dbReference type="InParanoid" id="A0A6P7FMI1"/>
<feature type="domain" description="EGF-like" evidence="10">
    <location>
        <begin position="342"/>
        <end position="387"/>
    </location>
</feature>